<dbReference type="NCBIfam" id="TIGR01352">
    <property type="entry name" value="tonB_Cterm"/>
    <property type="match status" value="1"/>
</dbReference>
<dbReference type="GO" id="GO:0055085">
    <property type="term" value="P:transmembrane transport"/>
    <property type="evidence" value="ECO:0007669"/>
    <property type="project" value="InterPro"/>
</dbReference>
<keyword evidence="6 11" id="KW-0812">Transmembrane</keyword>
<evidence type="ECO:0000259" key="12">
    <source>
        <dbReference type="PROSITE" id="PS52015"/>
    </source>
</evidence>
<dbReference type="InterPro" id="IPR051045">
    <property type="entry name" value="TonB-dependent_transducer"/>
</dbReference>
<dbReference type="OrthoDB" id="9792439at2"/>
<gene>
    <name evidence="13" type="ORF">ABB29_04555</name>
</gene>
<dbReference type="EMBL" id="LDJL01000004">
    <property type="protein sequence ID" value="KRG71095.1"/>
    <property type="molecule type" value="Genomic_DNA"/>
</dbReference>
<dbReference type="PROSITE" id="PS52015">
    <property type="entry name" value="TONB_CTD"/>
    <property type="match status" value="1"/>
</dbReference>
<dbReference type="GO" id="GO:0031992">
    <property type="term" value="F:energy transducer activity"/>
    <property type="evidence" value="ECO:0007669"/>
    <property type="project" value="TreeGrafter"/>
</dbReference>
<keyword evidence="5" id="KW-0997">Cell inner membrane</keyword>
<sequence length="181" mass="19202">MSTVHYQDTTPEHAQEPLQAPRRVSPVAWLLLALLVIAAGAWWLGRVQPASPTLVDTSTPLPATQPAPVATTPAPVADKPVTRRTPASPPPARAARPLASNAQPKYPAAALRSGIGGTVLVRANVSAYGVPADVDIVKRSGNRDLDRAAVNAVRHWRFEPAQANGKRVASLVQVPVEFKPM</sequence>
<evidence type="ECO:0000256" key="5">
    <source>
        <dbReference type="ARBA" id="ARBA00022519"/>
    </source>
</evidence>
<dbReference type="Pfam" id="PF03544">
    <property type="entry name" value="TonB_C"/>
    <property type="match status" value="1"/>
</dbReference>
<keyword evidence="3" id="KW-0813">Transport</keyword>
<dbReference type="PANTHER" id="PTHR33446">
    <property type="entry name" value="PROTEIN TONB-RELATED"/>
    <property type="match status" value="1"/>
</dbReference>
<organism evidence="13 14">
    <name type="scientific">Pseudoxanthomonas dokdonensis</name>
    <dbReference type="NCBI Taxonomy" id="344882"/>
    <lineage>
        <taxon>Bacteria</taxon>
        <taxon>Pseudomonadati</taxon>
        <taxon>Pseudomonadota</taxon>
        <taxon>Gammaproteobacteria</taxon>
        <taxon>Lysobacterales</taxon>
        <taxon>Lysobacteraceae</taxon>
        <taxon>Pseudoxanthomonas</taxon>
    </lineage>
</organism>
<dbReference type="GO" id="GO:0098797">
    <property type="term" value="C:plasma membrane protein complex"/>
    <property type="evidence" value="ECO:0007669"/>
    <property type="project" value="TreeGrafter"/>
</dbReference>
<keyword evidence="14" id="KW-1185">Reference proteome</keyword>
<dbReference type="AlphaFoldDB" id="A0A0R0CY79"/>
<evidence type="ECO:0000256" key="7">
    <source>
        <dbReference type="ARBA" id="ARBA00022927"/>
    </source>
</evidence>
<comment type="subcellular location">
    <subcellularLocation>
        <location evidence="1">Cell inner membrane</location>
        <topology evidence="1">Single-pass membrane protein</topology>
        <orientation evidence="1">Periplasmic side</orientation>
    </subcellularLocation>
</comment>
<dbReference type="RefSeq" id="WP_057657425.1">
    <property type="nucleotide sequence ID" value="NZ_LDJL01000004.1"/>
</dbReference>
<feature type="domain" description="TonB C-terminal" evidence="12">
    <location>
        <begin position="91"/>
        <end position="181"/>
    </location>
</feature>
<dbReference type="Gene3D" id="3.30.1150.10">
    <property type="match status" value="1"/>
</dbReference>
<name>A0A0R0CY79_9GAMM</name>
<dbReference type="InterPro" id="IPR037682">
    <property type="entry name" value="TonB_C"/>
</dbReference>
<keyword evidence="9 11" id="KW-0472">Membrane</keyword>
<feature type="region of interest" description="Disordered" evidence="10">
    <location>
        <begin position="58"/>
        <end position="101"/>
    </location>
</feature>
<dbReference type="InterPro" id="IPR006260">
    <property type="entry name" value="TonB/TolA_C"/>
</dbReference>
<feature type="compositionally biased region" description="Low complexity" evidence="10">
    <location>
        <begin position="59"/>
        <end position="86"/>
    </location>
</feature>
<keyword evidence="4" id="KW-1003">Cell membrane</keyword>
<keyword evidence="8 11" id="KW-1133">Transmembrane helix</keyword>
<accession>A0A0R0CY79</accession>
<dbReference type="STRING" id="344882.ABB29_04555"/>
<evidence type="ECO:0000256" key="10">
    <source>
        <dbReference type="SAM" id="MobiDB-lite"/>
    </source>
</evidence>
<evidence type="ECO:0000256" key="1">
    <source>
        <dbReference type="ARBA" id="ARBA00004383"/>
    </source>
</evidence>
<evidence type="ECO:0000256" key="4">
    <source>
        <dbReference type="ARBA" id="ARBA00022475"/>
    </source>
</evidence>
<evidence type="ECO:0000313" key="14">
    <source>
        <dbReference type="Proteomes" id="UP000052052"/>
    </source>
</evidence>
<evidence type="ECO:0000256" key="9">
    <source>
        <dbReference type="ARBA" id="ARBA00023136"/>
    </source>
</evidence>
<reference evidence="13 14" key="1">
    <citation type="submission" date="2015-05" db="EMBL/GenBank/DDBJ databases">
        <title>Genome sequencing and analysis of members of genus Stenotrophomonas.</title>
        <authorList>
            <person name="Patil P.P."/>
            <person name="Midha S."/>
            <person name="Patil P.B."/>
        </authorList>
    </citation>
    <scope>NUCLEOTIDE SEQUENCE [LARGE SCALE GENOMIC DNA]</scope>
    <source>
        <strain evidence="13 14">DSM 21858</strain>
    </source>
</reference>
<evidence type="ECO:0000256" key="6">
    <source>
        <dbReference type="ARBA" id="ARBA00022692"/>
    </source>
</evidence>
<dbReference type="GO" id="GO:0015031">
    <property type="term" value="P:protein transport"/>
    <property type="evidence" value="ECO:0007669"/>
    <property type="project" value="UniProtKB-KW"/>
</dbReference>
<keyword evidence="7" id="KW-0653">Protein transport</keyword>
<protein>
    <recommendedName>
        <fullName evidence="12">TonB C-terminal domain-containing protein</fullName>
    </recommendedName>
</protein>
<dbReference type="Proteomes" id="UP000052052">
    <property type="component" value="Unassembled WGS sequence"/>
</dbReference>
<feature type="transmembrane region" description="Helical" evidence="11">
    <location>
        <begin position="27"/>
        <end position="45"/>
    </location>
</feature>
<comment type="similarity">
    <text evidence="2">Belongs to the TonB family.</text>
</comment>
<evidence type="ECO:0000256" key="11">
    <source>
        <dbReference type="SAM" id="Phobius"/>
    </source>
</evidence>
<comment type="caution">
    <text evidence="13">The sequence shown here is derived from an EMBL/GenBank/DDBJ whole genome shotgun (WGS) entry which is preliminary data.</text>
</comment>
<dbReference type="SUPFAM" id="SSF74653">
    <property type="entry name" value="TolA/TonB C-terminal domain"/>
    <property type="match status" value="1"/>
</dbReference>
<evidence type="ECO:0000313" key="13">
    <source>
        <dbReference type="EMBL" id="KRG71095.1"/>
    </source>
</evidence>
<evidence type="ECO:0000256" key="2">
    <source>
        <dbReference type="ARBA" id="ARBA00006555"/>
    </source>
</evidence>
<dbReference type="PATRIC" id="fig|344882.3.peg.2249"/>
<evidence type="ECO:0000256" key="8">
    <source>
        <dbReference type="ARBA" id="ARBA00022989"/>
    </source>
</evidence>
<evidence type="ECO:0000256" key="3">
    <source>
        <dbReference type="ARBA" id="ARBA00022448"/>
    </source>
</evidence>
<proteinExistence type="inferred from homology"/>
<dbReference type="PANTHER" id="PTHR33446:SF2">
    <property type="entry name" value="PROTEIN TONB"/>
    <property type="match status" value="1"/>
</dbReference>